<keyword evidence="4" id="KW-1185">Reference proteome</keyword>
<evidence type="ECO:0000256" key="1">
    <source>
        <dbReference type="SAM" id="MobiDB-lite"/>
    </source>
</evidence>
<feature type="transmembrane region" description="Helical" evidence="2">
    <location>
        <begin position="78"/>
        <end position="98"/>
    </location>
</feature>
<gene>
    <name evidence="3" type="ORF">SLEP1_g5342</name>
</gene>
<feature type="compositionally biased region" description="Basic and acidic residues" evidence="1">
    <location>
        <begin position="18"/>
        <end position="53"/>
    </location>
</feature>
<evidence type="ECO:0000313" key="3">
    <source>
        <dbReference type="EMBL" id="GKU91475.1"/>
    </source>
</evidence>
<comment type="caution">
    <text evidence="3">The sequence shown here is derived from an EMBL/GenBank/DDBJ whole genome shotgun (WGS) entry which is preliminary data.</text>
</comment>
<feature type="compositionally biased region" description="Basic and acidic residues" evidence="1">
    <location>
        <begin position="1"/>
        <end position="11"/>
    </location>
</feature>
<keyword evidence="2" id="KW-1133">Transmembrane helix</keyword>
<accession>A0AAV5HXK1</accession>
<evidence type="ECO:0000313" key="4">
    <source>
        <dbReference type="Proteomes" id="UP001054252"/>
    </source>
</evidence>
<dbReference type="EMBL" id="BPVZ01000005">
    <property type="protein sequence ID" value="GKU91475.1"/>
    <property type="molecule type" value="Genomic_DNA"/>
</dbReference>
<proteinExistence type="predicted"/>
<keyword evidence="2" id="KW-0472">Membrane</keyword>
<dbReference type="Proteomes" id="UP001054252">
    <property type="component" value="Unassembled WGS sequence"/>
</dbReference>
<keyword evidence="2" id="KW-0812">Transmembrane</keyword>
<feature type="region of interest" description="Disordered" evidence="1">
    <location>
        <begin position="1"/>
        <end position="53"/>
    </location>
</feature>
<sequence>MKKTEEQRGAESKIPGIKKSDETAREIAARKGAEKKGDVGEKGKVKEETSFREKAKKMKDEAVAMMKTALEKTEDRHLIVNVGVAVLVIVAVGAYVTYKIRSSAKAKD</sequence>
<evidence type="ECO:0000256" key="2">
    <source>
        <dbReference type="SAM" id="Phobius"/>
    </source>
</evidence>
<reference evidence="3 4" key="1">
    <citation type="journal article" date="2021" name="Commun. Biol.">
        <title>The genome of Shorea leprosula (Dipterocarpaceae) highlights the ecological relevance of drought in aseasonal tropical rainforests.</title>
        <authorList>
            <person name="Ng K.K.S."/>
            <person name="Kobayashi M.J."/>
            <person name="Fawcett J.A."/>
            <person name="Hatakeyama M."/>
            <person name="Paape T."/>
            <person name="Ng C.H."/>
            <person name="Ang C.C."/>
            <person name="Tnah L.H."/>
            <person name="Lee C.T."/>
            <person name="Nishiyama T."/>
            <person name="Sese J."/>
            <person name="O'Brien M.J."/>
            <person name="Copetti D."/>
            <person name="Mohd Noor M.I."/>
            <person name="Ong R.C."/>
            <person name="Putra M."/>
            <person name="Sireger I.Z."/>
            <person name="Indrioko S."/>
            <person name="Kosugi Y."/>
            <person name="Izuno A."/>
            <person name="Isagi Y."/>
            <person name="Lee S.L."/>
            <person name="Shimizu K.K."/>
        </authorList>
    </citation>
    <scope>NUCLEOTIDE SEQUENCE [LARGE SCALE GENOMIC DNA]</scope>
    <source>
        <strain evidence="3">214</strain>
    </source>
</reference>
<name>A0AAV5HXK1_9ROSI</name>
<dbReference type="AlphaFoldDB" id="A0AAV5HXK1"/>
<organism evidence="3 4">
    <name type="scientific">Rubroshorea leprosula</name>
    <dbReference type="NCBI Taxonomy" id="152421"/>
    <lineage>
        <taxon>Eukaryota</taxon>
        <taxon>Viridiplantae</taxon>
        <taxon>Streptophyta</taxon>
        <taxon>Embryophyta</taxon>
        <taxon>Tracheophyta</taxon>
        <taxon>Spermatophyta</taxon>
        <taxon>Magnoliopsida</taxon>
        <taxon>eudicotyledons</taxon>
        <taxon>Gunneridae</taxon>
        <taxon>Pentapetalae</taxon>
        <taxon>rosids</taxon>
        <taxon>malvids</taxon>
        <taxon>Malvales</taxon>
        <taxon>Dipterocarpaceae</taxon>
        <taxon>Rubroshorea</taxon>
    </lineage>
</organism>
<protein>
    <submittedName>
        <fullName evidence="3">Uncharacterized protein</fullName>
    </submittedName>
</protein>